<feature type="transmembrane region" description="Helical" evidence="13">
    <location>
        <begin position="352"/>
        <end position="371"/>
    </location>
</feature>
<evidence type="ECO:0000256" key="9">
    <source>
        <dbReference type="ARBA" id="ARBA00023136"/>
    </source>
</evidence>
<evidence type="ECO:0008006" key="16">
    <source>
        <dbReference type="Google" id="ProtNLM"/>
    </source>
</evidence>
<comment type="caution">
    <text evidence="14">The sequence shown here is derived from an EMBL/GenBank/DDBJ whole genome shotgun (WGS) entry which is preliminary data.</text>
</comment>
<gene>
    <name evidence="14" type="ORF">LSH36_23g10011</name>
</gene>
<feature type="transmembrane region" description="Helical" evidence="13">
    <location>
        <begin position="445"/>
        <end position="464"/>
    </location>
</feature>
<keyword evidence="3" id="KW-0813">Transport</keyword>
<evidence type="ECO:0000256" key="7">
    <source>
        <dbReference type="ARBA" id="ARBA00023053"/>
    </source>
</evidence>
<organism evidence="14 15">
    <name type="scientific">Paralvinella palmiformis</name>
    <dbReference type="NCBI Taxonomy" id="53620"/>
    <lineage>
        <taxon>Eukaryota</taxon>
        <taxon>Metazoa</taxon>
        <taxon>Spiralia</taxon>
        <taxon>Lophotrochozoa</taxon>
        <taxon>Annelida</taxon>
        <taxon>Polychaeta</taxon>
        <taxon>Sedentaria</taxon>
        <taxon>Canalipalpata</taxon>
        <taxon>Terebellida</taxon>
        <taxon>Terebelliformia</taxon>
        <taxon>Alvinellidae</taxon>
        <taxon>Paralvinella</taxon>
    </lineage>
</organism>
<feature type="transmembrane region" description="Helical" evidence="13">
    <location>
        <begin position="124"/>
        <end position="142"/>
    </location>
</feature>
<keyword evidence="10" id="KW-0739">Sodium transport</keyword>
<keyword evidence="5 13" id="KW-0812">Transmembrane</keyword>
<dbReference type="PANTHER" id="PTHR42985:SF40">
    <property type="entry name" value="LD47995P-RELATED"/>
    <property type="match status" value="1"/>
</dbReference>
<dbReference type="AlphaFoldDB" id="A0AAD9KB77"/>
<reference evidence="14" key="1">
    <citation type="journal article" date="2023" name="Mol. Biol. Evol.">
        <title>Third-Generation Sequencing Reveals the Adaptive Role of the Epigenome in Three Deep-Sea Polychaetes.</title>
        <authorList>
            <person name="Perez M."/>
            <person name="Aroh O."/>
            <person name="Sun Y."/>
            <person name="Lan Y."/>
            <person name="Juniper S.K."/>
            <person name="Young C.R."/>
            <person name="Angers B."/>
            <person name="Qian P.Y."/>
        </authorList>
    </citation>
    <scope>NUCLEOTIDE SEQUENCE</scope>
    <source>
        <strain evidence="14">P08H-3</strain>
    </source>
</reference>
<feature type="transmembrane region" description="Helical" evidence="13">
    <location>
        <begin position="81"/>
        <end position="104"/>
    </location>
</feature>
<evidence type="ECO:0000256" key="3">
    <source>
        <dbReference type="ARBA" id="ARBA00022448"/>
    </source>
</evidence>
<keyword evidence="9 13" id="KW-0472">Membrane</keyword>
<dbReference type="GO" id="GO:0015293">
    <property type="term" value="F:symporter activity"/>
    <property type="evidence" value="ECO:0007669"/>
    <property type="project" value="TreeGrafter"/>
</dbReference>
<feature type="transmembrane region" description="Helical" evidence="13">
    <location>
        <begin position="209"/>
        <end position="238"/>
    </location>
</feature>
<name>A0AAD9KB77_9ANNE</name>
<feature type="transmembrane region" description="Helical" evidence="13">
    <location>
        <begin position="12"/>
        <end position="31"/>
    </location>
</feature>
<keyword evidence="8" id="KW-0406">Ion transport</keyword>
<dbReference type="InterPro" id="IPR051163">
    <property type="entry name" value="Sodium:Solute_Symporter_SSF"/>
</dbReference>
<keyword evidence="7" id="KW-0915">Sodium</keyword>
<feature type="compositionally biased region" description="Polar residues" evidence="12">
    <location>
        <begin position="584"/>
        <end position="601"/>
    </location>
</feature>
<dbReference type="Pfam" id="PF00474">
    <property type="entry name" value="SSF"/>
    <property type="match status" value="1"/>
</dbReference>
<proteinExistence type="inferred from homology"/>
<accession>A0AAD9KB77</accession>
<evidence type="ECO:0000256" key="1">
    <source>
        <dbReference type="ARBA" id="ARBA00004651"/>
    </source>
</evidence>
<dbReference type="GO" id="GO:0006814">
    <property type="term" value="P:sodium ion transport"/>
    <property type="evidence" value="ECO:0007669"/>
    <property type="project" value="UniProtKB-KW"/>
</dbReference>
<feature type="transmembrane region" description="Helical" evidence="13">
    <location>
        <begin position="319"/>
        <end position="340"/>
    </location>
</feature>
<keyword evidence="4" id="KW-1003">Cell membrane</keyword>
<evidence type="ECO:0000256" key="13">
    <source>
        <dbReference type="SAM" id="Phobius"/>
    </source>
</evidence>
<dbReference type="GO" id="GO:0005886">
    <property type="term" value="C:plasma membrane"/>
    <property type="evidence" value="ECO:0007669"/>
    <property type="project" value="UniProtKB-SubCell"/>
</dbReference>
<evidence type="ECO:0000256" key="11">
    <source>
        <dbReference type="RuleBase" id="RU362091"/>
    </source>
</evidence>
<evidence type="ECO:0000256" key="12">
    <source>
        <dbReference type="SAM" id="MobiDB-lite"/>
    </source>
</evidence>
<evidence type="ECO:0000256" key="2">
    <source>
        <dbReference type="ARBA" id="ARBA00006434"/>
    </source>
</evidence>
<feature type="transmembrane region" description="Helical" evidence="13">
    <location>
        <begin position="51"/>
        <end position="69"/>
    </location>
</feature>
<evidence type="ECO:0000313" key="15">
    <source>
        <dbReference type="Proteomes" id="UP001208570"/>
    </source>
</evidence>
<dbReference type="InterPro" id="IPR038377">
    <property type="entry name" value="Na/Glc_symporter_sf"/>
</dbReference>
<dbReference type="EMBL" id="JAODUP010000023">
    <property type="protein sequence ID" value="KAK2167870.1"/>
    <property type="molecule type" value="Genomic_DNA"/>
</dbReference>
<evidence type="ECO:0000256" key="4">
    <source>
        <dbReference type="ARBA" id="ARBA00022475"/>
    </source>
</evidence>
<protein>
    <recommendedName>
        <fullName evidence="16">Sodium-coupled monocarboxylate transporter 1</fullName>
    </recommendedName>
</protein>
<sequence>MSVSTFAWYDYLMFAAVLAISLLIGIVFAFIGGRQRTTNEYLTADHNLGILPVTLSMYMSFTSGIMVLGNAAEMYTYGVQMWLMTLGTSVAYVLGALWFLPLFYDLRLTSTFEGGIKAVVWTDAFQGVAMFIGVLVVCILGVKEVGSIQEVWNLDNELGRIWISYDPNPFVRLSFWSTFIGSIVTGISTTGTSQPSVQRYVAMKSRNQAFIAALLCIPLHMMFYTMTFVIGGAMLAYYHVLGCDPYRSGQVSNSNQLFSYFVLNGLQRPAFPGLVTAVLICGALSSFSSSMNSNAAVTWKDFLEGRGPFRKMTELGQTWTNKILSLIYGALSIAMAFAYTKFPGNAMMVSRSISRAGGSPILGMFILATLFPFTNKIGVMVGACVGFAMHLTVGLGNSLYDPWPQTLNTTVDQCPSNYTINDDLLVGNEDAPTFFQMSFQWHDPWGTTVTVVVGLLVSLITGPLKPSEQDPRYIIPLFDRFFCCCPASCLKLFWCGVDHNVSRKGFTGTESASKLLTNSLSLARETRSSHHCFKKRNGPQTDDGLQLSDDICLVSSAAFRLGVSPDGRVPDPSEVDDLEPAPSGNASTTSTNCRTPGVVTSDNDHLEDSKITDCYKKGVYPMSIADQEQPSMDQKQKKEDEEEGFLDIPEYPRV</sequence>
<comment type="subcellular location">
    <subcellularLocation>
        <location evidence="1">Cell membrane</location>
        <topology evidence="1">Multi-pass membrane protein</topology>
    </subcellularLocation>
</comment>
<feature type="transmembrane region" description="Helical" evidence="13">
    <location>
        <begin position="270"/>
        <end position="287"/>
    </location>
</feature>
<dbReference type="Gene3D" id="1.20.1730.10">
    <property type="entry name" value="Sodium/glucose cotransporter"/>
    <property type="match status" value="2"/>
</dbReference>
<keyword evidence="6 13" id="KW-1133">Transmembrane helix</keyword>
<feature type="region of interest" description="Disordered" evidence="12">
    <location>
        <begin position="622"/>
        <end position="654"/>
    </location>
</feature>
<evidence type="ECO:0000256" key="8">
    <source>
        <dbReference type="ARBA" id="ARBA00023065"/>
    </source>
</evidence>
<feature type="transmembrane region" description="Helical" evidence="13">
    <location>
        <begin position="378"/>
        <end position="400"/>
    </location>
</feature>
<dbReference type="Proteomes" id="UP001208570">
    <property type="component" value="Unassembled WGS sequence"/>
</dbReference>
<evidence type="ECO:0000256" key="10">
    <source>
        <dbReference type="ARBA" id="ARBA00023201"/>
    </source>
</evidence>
<evidence type="ECO:0000313" key="14">
    <source>
        <dbReference type="EMBL" id="KAK2167870.1"/>
    </source>
</evidence>
<dbReference type="PROSITE" id="PS50283">
    <property type="entry name" value="NA_SOLUT_SYMP_3"/>
    <property type="match status" value="1"/>
</dbReference>
<dbReference type="InterPro" id="IPR001734">
    <property type="entry name" value="Na/solute_symporter"/>
</dbReference>
<dbReference type="PANTHER" id="PTHR42985">
    <property type="entry name" value="SODIUM-COUPLED MONOCARBOXYLATE TRANSPORTER"/>
    <property type="match status" value="1"/>
</dbReference>
<comment type="similarity">
    <text evidence="2 11">Belongs to the sodium:solute symporter (SSF) (TC 2.A.21) family.</text>
</comment>
<evidence type="ECO:0000256" key="6">
    <source>
        <dbReference type="ARBA" id="ARBA00022989"/>
    </source>
</evidence>
<evidence type="ECO:0000256" key="5">
    <source>
        <dbReference type="ARBA" id="ARBA00022692"/>
    </source>
</evidence>
<keyword evidence="15" id="KW-1185">Reference proteome</keyword>
<feature type="region of interest" description="Disordered" evidence="12">
    <location>
        <begin position="563"/>
        <end position="605"/>
    </location>
</feature>